<keyword evidence="3" id="KW-0547">Nucleotide-binding</keyword>
<comment type="caution">
    <text evidence="7">The sequence shown here is derived from an EMBL/GenBank/DDBJ whole genome shotgun (WGS) entry which is preliminary data.</text>
</comment>
<name>A0ABU6W4M8_9FABA</name>
<dbReference type="Proteomes" id="UP001341840">
    <property type="component" value="Unassembled WGS sequence"/>
</dbReference>
<protein>
    <submittedName>
        <fullName evidence="7">Uncharacterized protein</fullName>
    </submittedName>
</protein>
<evidence type="ECO:0000256" key="4">
    <source>
        <dbReference type="ARBA" id="ARBA00022777"/>
    </source>
</evidence>
<keyword evidence="8" id="KW-1185">Reference proteome</keyword>
<keyword evidence="4" id="KW-0418">Kinase</keyword>
<keyword evidence="1" id="KW-0597">Phosphoprotein</keyword>
<dbReference type="InterPro" id="IPR052101">
    <property type="entry name" value="Plant_StressResp_Kinase"/>
</dbReference>
<sequence>MSTILVPNNVLDTPEEPLHPPLHGAAASSVGPRIAEDQPIPVDELTEITVNSEENGRALGIGTFAYDAPEYPAAMSGKLNAESAVCSLSVVLLKLLVGKKAVDHTLASALQSLLSWGIPKDMHCLEEKLGGGGDCPTKACC</sequence>
<feature type="region of interest" description="Disordered" evidence="6">
    <location>
        <begin position="1"/>
        <end position="33"/>
    </location>
</feature>
<dbReference type="PANTHER" id="PTHR47983:SF3">
    <property type="entry name" value="OS05G0135800 PROTEIN"/>
    <property type="match status" value="1"/>
</dbReference>
<evidence type="ECO:0000256" key="6">
    <source>
        <dbReference type="SAM" id="MobiDB-lite"/>
    </source>
</evidence>
<evidence type="ECO:0000313" key="8">
    <source>
        <dbReference type="Proteomes" id="UP001341840"/>
    </source>
</evidence>
<evidence type="ECO:0000313" key="7">
    <source>
        <dbReference type="EMBL" id="MED6180366.1"/>
    </source>
</evidence>
<dbReference type="PANTHER" id="PTHR47983">
    <property type="entry name" value="PTO-INTERACTING PROTEIN 1-LIKE"/>
    <property type="match status" value="1"/>
</dbReference>
<dbReference type="EMBL" id="JASCZI010181265">
    <property type="protein sequence ID" value="MED6180366.1"/>
    <property type="molecule type" value="Genomic_DNA"/>
</dbReference>
<evidence type="ECO:0000256" key="5">
    <source>
        <dbReference type="ARBA" id="ARBA00022840"/>
    </source>
</evidence>
<proteinExistence type="predicted"/>
<keyword evidence="2" id="KW-0808">Transferase</keyword>
<gene>
    <name evidence="7" type="ORF">PIB30_009720</name>
</gene>
<evidence type="ECO:0000256" key="3">
    <source>
        <dbReference type="ARBA" id="ARBA00022741"/>
    </source>
</evidence>
<keyword evidence="5" id="KW-0067">ATP-binding</keyword>
<accession>A0ABU6W4M8</accession>
<evidence type="ECO:0000256" key="2">
    <source>
        <dbReference type="ARBA" id="ARBA00022679"/>
    </source>
</evidence>
<organism evidence="7 8">
    <name type="scientific">Stylosanthes scabra</name>
    <dbReference type="NCBI Taxonomy" id="79078"/>
    <lineage>
        <taxon>Eukaryota</taxon>
        <taxon>Viridiplantae</taxon>
        <taxon>Streptophyta</taxon>
        <taxon>Embryophyta</taxon>
        <taxon>Tracheophyta</taxon>
        <taxon>Spermatophyta</taxon>
        <taxon>Magnoliopsida</taxon>
        <taxon>eudicotyledons</taxon>
        <taxon>Gunneridae</taxon>
        <taxon>Pentapetalae</taxon>
        <taxon>rosids</taxon>
        <taxon>fabids</taxon>
        <taxon>Fabales</taxon>
        <taxon>Fabaceae</taxon>
        <taxon>Papilionoideae</taxon>
        <taxon>50 kb inversion clade</taxon>
        <taxon>dalbergioids sensu lato</taxon>
        <taxon>Dalbergieae</taxon>
        <taxon>Pterocarpus clade</taxon>
        <taxon>Stylosanthes</taxon>
    </lineage>
</organism>
<evidence type="ECO:0000256" key="1">
    <source>
        <dbReference type="ARBA" id="ARBA00022553"/>
    </source>
</evidence>
<reference evidence="7 8" key="1">
    <citation type="journal article" date="2023" name="Plants (Basel)">
        <title>Bridging the Gap: Combining Genomics and Transcriptomics Approaches to Understand Stylosanthes scabra, an Orphan Legume from the Brazilian Caatinga.</title>
        <authorList>
            <person name="Ferreira-Neto J.R.C."/>
            <person name="da Silva M.D."/>
            <person name="Binneck E."/>
            <person name="de Melo N.F."/>
            <person name="da Silva R.H."/>
            <person name="de Melo A.L.T.M."/>
            <person name="Pandolfi V."/>
            <person name="Bustamante F.O."/>
            <person name="Brasileiro-Vidal A.C."/>
            <person name="Benko-Iseppon A.M."/>
        </authorList>
    </citation>
    <scope>NUCLEOTIDE SEQUENCE [LARGE SCALE GENOMIC DNA]</scope>
    <source>
        <tissue evidence="7">Leaves</tissue>
    </source>
</reference>